<dbReference type="Proteomes" id="UP000054567">
    <property type="component" value="Unassembled WGS sequence"/>
</dbReference>
<organism evidence="1 2">
    <name type="scientific">Coccidioides posadasii RMSCC 3488</name>
    <dbReference type="NCBI Taxonomy" id="454284"/>
    <lineage>
        <taxon>Eukaryota</taxon>
        <taxon>Fungi</taxon>
        <taxon>Dikarya</taxon>
        <taxon>Ascomycota</taxon>
        <taxon>Pezizomycotina</taxon>
        <taxon>Eurotiomycetes</taxon>
        <taxon>Eurotiomycetidae</taxon>
        <taxon>Onygenales</taxon>
        <taxon>Onygenaceae</taxon>
        <taxon>Coccidioides</taxon>
    </lineage>
</organism>
<reference evidence="2" key="2">
    <citation type="journal article" date="2009" name="Genome Res.">
        <title>Comparative genomic analyses of the human fungal pathogens Coccidioides and their relatives.</title>
        <authorList>
            <person name="Sharpton T.J."/>
            <person name="Stajich J.E."/>
            <person name="Rounsley S.D."/>
            <person name="Gardner M.J."/>
            <person name="Wortman J.R."/>
            <person name="Jordar V.S."/>
            <person name="Maiti R."/>
            <person name="Kodira C.D."/>
            <person name="Neafsey D.E."/>
            <person name="Zeng Q."/>
            <person name="Hung C.-Y."/>
            <person name="McMahan C."/>
            <person name="Muszewska A."/>
            <person name="Grynberg M."/>
            <person name="Mandel M.A."/>
            <person name="Kellner E.M."/>
            <person name="Barker B.M."/>
            <person name="Galgiani J.N."/>
            <person name="Orbach M.J."/>
            <person name="Kirkland T.N."/>
            <person name="Cole G.T."/>
            <person name="Henn M.R."/>
            <person name="Birren B.W."/>
            <person name="Taylor J.W."/>
        </authorList>
    </citation>
    <scope>NUCLEOTIDE SEQUENCE [LARGE SCALE GENOMIC DNA]</scope>
    <source>
        <strain evidence="2">RMSCC 3488</strain>
    </source>
</reference>
<proteinExistence type="predicted"/>
<accession>A0A0J6F568</accession>
<sequence length="128" mass="14914">MSLGNKARELVAEDVNAENRRRVRDANPGWHTIDAIDQINGILRAHCRSGYIRRAVQYQSLRGICKLLRRPALKQVLNNFSTIYDEPEAQGEREKDFFATHKAWNLELLRRKRQIKASAVVVTWRPVY</sequence>
<dbReference type="AlphaFoldDB" id="A0A0J6F568"/>
<name>A0A0J6F568_COCPO</name>
<dbReference type="EMBL" id="DS268109">
    <property type="protein sequence ID" value="KMM64440.1"/>
    <property type="molecule type" value="Genomic_DNA"/>
</dbReference>
<reference evidence="2" key="3">
    <citation type="journal article" date="2010" name="Genome Res.">
        <title>Population genomic sequencing of Coccidioides fungi reveals recent hybridization and transposon control.</title>
        <authorList>
            <person name="Neafsey D.E."/>
            <person name="Barker B.M."/>
            <person name="Sharpton T.J."/>
            <person name="Stajich J.E."/>
            <person name="Park D.J."/>
            <person name="Whiston E."/>
            <person name="Hung C.-Y."/>
            <person name="McMahan C."/>
            <person name="White J."/>
            <person name="Sykes S."/>
            <person name="Heiman D."/>
            <person name="Young S."/>
            <person name="Zeng Q."/>
            <person name="Abouelleil A."/>
            <person name="Aftuck L."/>
            <person name="Bessette D."/>
            <person name="Brown A."/>
            <person name="FitzGerald M."/>
            <person name="Lui A."/>
            <person name="Macdonald J.P."/>
            <person name="Priest M."/>
            <person name="Orbach M.J."/>
            <person name="Galgiani J.N."/>
            <person name="Kirkland T.N."/>
            <person name="Cole G.T."/>
            <person name="Birren B.W."/>
            <person name="Henn M.R."/>
            <person name="Taylor J.W."/>
            <person name="Rounsley S.D."/>
        </authorList>
    </citation>
    <scope>NUCLEOTIDE SEQUENCE [LARGE SCALE GENOMIC DNA]</scope>
    <source>
        <strain evidence="2">RMSCC 3488</strain>
    </source>
</reference>
<reference evidence="1 2" key="1">
    <citation type="submission" date="2007-06" db="EMBL/GenBank/DDBJ databases">
        <title>The Genome Sequence of Coccidioides posadasii RMSCC_3488.</title>
        <authorList>
            <consortium name="Coccidioides Genome Resources Consortium"/>
            <consortium name="The Broad Institute Genome Sequencing Platform"/>
            <person name="Henn M.R."/>
            <person name="Sykes S."/>
            <person name="Young S."/>
            <person name="Jaffe D."/>
            <person name="Berlin A."/>
            <person name="Alvarez P."/>
            <person name="Butler J."/>
            <person name="Gnerre S."/>
            <person name="Grabherr M."/>
            <person name="Mauceli E."/>
            <person name="Brockman W."/>
            <person name="Kodira C."/>
            <person name="Alvarado L."/>
            <person name="Zeng Q."/>
            <person name="Crawford M."/>
            <person name="Antoine C."/>
            <person name="Devon K."/>
            <person name="Galgiani J."/>
            <person name="Orsborn K."/>
            <person name="Lewis M.L."/>
            <person name="Nusbaum C."/>
            <person name="Galagan J."/>
            <person name="Birren B."/>
        </authorList>
    </citation>
    <scope>NUCLEOTIDE SEQUENCE [LARGE SCALE GENOMIC DNA]</scope>
    <source>
        <strain evidence="1 2">RMSCC 3488</strain>
    </source>
</reference>
<gene>
    <name evidence="1" type="ORF">CPAG_00792</name>
</gene>
<evidence type="ECO:0000313" key="2">
    <source>
        <dbReference type="Proteomes" id="UP000054567"/>
    </source>
</evidence>
<evidence type="ECO:0000313" key="1">
    <source>
        <dbReference type="EMBL" id="KMM64440.1"/>
    </source>
</evidence>
<protein>
    <submittedName>
        <fullName evidence="1">Uncharacterized protein</fullName>
    </submittedName>
</protein>
<dbReference type="VEuPathDB" id="FungiDB:CPAG_00792"/>